<feature type="compositionally biased region" description="Polar residues" evidence="2">
    <location>
        <begin position="207"/>
        <end position="225"/>
    </location>
</feature>
<dbReference type="GO" id="GO:0023052">
    <property type="term" value="P:signaling"/>
    <property type="evidence" value="ECO:0007669"/>
    <property type="project" value="InterPro"/>
</dbReference>
<comment type="caution">
    <text evidence="3">The sequence shown here is derived from an EMBL/GenBank/DDBJ whole genome shotgun (WGS) entry which is preliminary data.</text>
</comment>
<evidence type="ECO:0000256" key="2">
    <source>
        <dbReference type="SAM" id="MobiDB-lite"/>
    </source>
</evidence>
<dbReference type="AlphaFoldDB" id="A0AAV1J635"/>
<dbReference type="GO" id="GO:0005737">
    <property type="term" value="C:cytoplasm"/>
    <property type="evidence" value="ECO:0007669"/>
    <property type="project" value="TreeGrafter"/>
</dbReference>
<feature type="compositionally biased region" description="Basic and acidic residues" evidence="2">
    <location>
        <begin position="853"/>
        <end position="862"/>
    </location>
</feature>
<keyword evidence="4" id="KW-1185">Reference proteome</keyword>
<feature type="region of interest" description="Disordered" evidence="2">
    <location>
        <begin position="352"/>
        <end position="499"/>
    </location>
</feature>
<dbReference type="PANTHER" id="PTHR12353">
    <property type="entry name" value="DISKS LARGE-ASSOCIATED PROTEIN DAP SAP90/PSD-95-ASSOCIATED PROTEIN"/>
    <property type="match status" value="1"/>
</dbReference>
<feature type="region of interest" description="Disordered" evidence="2">
    <location>
        <begin position="328"/>
        <end position="347"/>
    </location>
</feature>
<feature type="compositionally biased region" description="Basic residues" evidence="2">
    <location>
        <begin position="941"/>
        <end position="952"/>
    </location>
</feature>
<dbReference type="PANTHER" id="PTHR12353:SF1">
    <property type="entry name" value="DISKS LARGE-ASSOCIATED PROTEIN 5"/>
    <property type="match status" value="1"/>
</dbReference>
<feature type="compositionally biased region" description="Basic residues" evidence="2">
    <location>
        <begin position="663"/>
        <end position="674"/>
    </location>
</feature>
<feature type="region of interest" description="Disordered" evidence="2">
    <location>
        <begin position="839"/>
        <end position="899"/>
    </location>
</feature>
<feature type="compositionally biased region" description="Basic and acidic residues" evidence="2">
    <location>
        <begin position="246"/>
        <end position="264"/>
    </location>
</feature>
<dbReference type="GO" id="GO:0007346">
    <property type="term" value="P:regulation of mitotic cell cycle"/>
    <property type="evidence" value="ECO:0007669"/>
    <property type="project" value="TreeGrafter"/>
</dbReference>
<evidence type="ECO:0000313" key="3">
    <source>
        <dbReference type="EMBL" id="CAK1544832.1"/>
    </source>
</evidence>
<evidence type="ECO:0000313" key="4">
    <source>
        <dbReference type="Proteomes" id="UP001497472"/>
    </source>
</evidence>
<feature type="compositionally biased region" description="Low complexity" evidence="2">
    <location>
        <begin position="352"/>
        <end position="376"/>
    </location>
</feature>
<feature type="compositionally biased region" description="Polar residues" evidence="2">
    <location>
        <begin position="413"/>
        <end position="426"/>
    </location>
</feature>
<sequence>MEKDFNFIALLNNHDKQHKSKPDQFTSVAKGVKKRLELTNKRRRSSRLTIFDRIRNLPQNSPVRKPTKEEVLKQKAEHRKMQLEKWKEEKEKKKKEAASQKKKPFIVGVARPPPKLKDLPKVLPSSSGRVTRSQTAKCKEPTTRCTSQIRNTKSFAPEHALFCPPAIKGMKELPLLQPPTKKKDRTAMVQFKPIVPETQPHLKLKTSKTVSRTRTNDRSACSQLNPKAVKNTEEGLPKSKAKVTKKGKEEQKTTKEVFNSDHSNKSSNQINEKDSKTKQRKEKPTHFVKNTESAEGGSYSSEDHNISASVTQVYKTKGKKYILGSYQEKSSISDDNNHEKPEILGKNLNNKLGNKKLLNSTPISINSSSEDSTSSPAVMKTRKSSNFAKRSGLKEVISVITPEKPKGSRKSLKSSSNRHPSLSVSGHSIPCISLDSTKSESSIGSPVIKRPTRKSHPLNKCTPVKQNKEKTYKTPVKPIPNCESSSEERLKSPKDAPMTPEQITDLAKRISPCITMSRGKDNARREMQKKLKDGLLEEHLDTLDSVDHFNQQLNSETARLTEMANHWEKILEHNTLPDIVQEAILAAVGQARLLMSQKFQQFAGLVERCEAPDPDQPLVTPTDLQGFWDMVYMQVENLNARFKNLEEMQSRGWVVETKASPQQKKRKVPAKSRTKPAATSRLKAMIAAARKAATAQDAPAPEVEGSKTFEAGFFCVTSPVRSPAPATPNKLSTPNKPSTLLKAVLSSEAKKSASKSAASFAMLRASMIGKNVDPDSEIPADLIQFTPVNLKATPGRSILKSSAKKSNGKSIKMVLFDSSDANILDSSIDNDISGVRKLDTLDSENDSPIEKSPTLDEKHSDDNTSPSTEEEAPPFSMYINQNTEKEKCQANENENPMMTRKLVRQDAICSPVRTCSRNKTETPRTMEKKVLQETNVNTPRRSLRRRTTVSDA</sequence>
<feature type="compositionally biased region" description="Basic and acidic residues" evidence="2">
    <location>
        <begin position="66"/>
        <end position="99"/>
    </location>
</feature>
<dbReference type="GO" id="GO:0051382">
    <property type="term" value="P:kinetochore assembly"/>
    <property type="evidence" value="ECO:0007669"/>
    <property type="project" value="TreeGrafter"/>
</dbReference>
<feature type="compositionally biased region" description="Basic and acidic residues" evidence="2">
    <location>
        <begin position="918"/>
        <end position="931"/>
    </location>
</feature>
<protein>
    <recommendedName>
        <fullName evidence="5">Disks large-associated protein 5</fullName>
    </recommendedName>
</protein>
<dbReference type="GO" id="GO:0008017">
    <property type="term" value="F:microtubule binding"/>
    <property type="evidence" value="ECO:0007669"/>
    <property type="project" value="TreeGrafter"/>
</dbReference>
<feature type="region of interest" description="Disordered" evidence="2">
    <location>
        <begin position="191"/>
        <end position="303"/>
    </location>
</feature>
<dbReference type="GO" id="GO:0005634">
    <property type="term" value="C:nucleus"/>
    <property type="evidence" value="ECO:0007669"/>
    <property type="project" value="TreeGrafter"/>
</dbReference>
<accession>A0AAV1J635</accession>
<evidence type="ECO:0008006" key="5">
    <source>
        <dbReference type="Google" id="ProtNLM"/>
    </source>
</evidence>
<dbReference type="GO" id="GO:0031616">
    <property type="term" value="C:spindle pole centrosome"/>
    <property type="evidence" value="ECO:0007669"/>
    <property type="project" value="TreeGrafter"/>
</dbReference>
<feature type="region of interest" description="Disordered" evidence="2">
    <location>
        <begin position="656"/>
        <end position="680"/>
    </location>
</feature>
<dbReference type="GO" id="GO:0007052">
    <property type="term" value="P:mitotic spindle organization"/>
    <property type="evidence" value="ECO:0007669"/>
    <property type="project" value="TreeGrafter"/>
</dbReference>
<name>A0AAV1J635_9NEOP</name>
<feature type="region of interest" description="Disordered" evidence="2">
    <location>
        <begin position="57"/>
        <end position="143"/>
    </location>
</feature>
<feature type="compositionally biased region" description="Polar residues" evidence="2">
    <location>
        <begin position="434"/>
        <end position="444"/>
    </location>
</feature>
<feature type="compositionally biased region" description="Basic and acidic residues" evidence="2">
    <location>
        <begin position="331"/>
        <end position="343"/>
    </location>
</feature>
<reference evidence="3 4" key="1">
    <citation type="submission" date="2023-11" db="EMBL/GenBank/DDBJ databases">
        <authorList>
            <person name="Okamura Y."/>
        </authorList>
    </citation>
    <scope>NUCLEOTIDE SEQUENCE [LARGE SCALE GENOMIC DNA]</scope>
</reference>
<dbReference type="Proteomes" id="UP001497472">
    <property type="component" value="Unassembled WGS sequence"/>
</dbReference>
<feature type="region of interest" description="Disordered" evidence="2">
    <location>
        <begin position="914"/>
        <end position="952"/>
    </location>
</feature>
<comment type="similarity">
    <text evidence="1">Belongs to the SAPAP family.</text>
</comment>
<dbReference type="Pfam" id="PF03359">
    <property type="entry name" value="GKAP"/>
    <property type="match status" value="1"/>
</dbReference>
<gene>
    <name evidence="3" type="ORF">LNINA_LOCUS4543</name>
</gene>
<proteinExistence type="inferred from homology"/>
<dbReference type="EMBL" id="CAVLEF010000006">
    <property type="protein sequence ID" value="CAK1544832.1"/>
    <property type="molecule type" value="Genomic_DNA"/>
</dbReference>
<dbReference type="InterPro" id="IPR005026">
    <property type="entry name" value="SAPAP"/>
</dbReference>
<feature type="compositionally biased region" description="Basic and acidic residues" evidence="2">
    <location>
        <begin position="271"/>
        <end position="285"/>
    </location>
</feature>
<organism evidence="3 4">
    <name type="scientific">Leptosia nina</name>
    <dbReference type="NCBI Taxonomy" id="320188"/>
    <lineage>
        <taxon>Eukaryota</taxon>
        <taxon>Metazoa</taxon>
        <taxon>Ecdysozoa</taxon>
        <taxon>Arthropoda</taxon>
        <taxon>Hexapoda</taxon>
        <taxon>Insecta</taxon>
        <taxon>Pterygota</taxon>
        <taxon>Neoptera</taxon>
        <taxon>Endopterygota</taxon>
        <taxon>Lepidoptera</taxon>
        <taxon>Glossata</taxon>
        <taxon>Ditrysia</taxon>
        <taxon>Papilionoidea</taxon>
        <taxon>Pieridae</taxon>
        <taxon>Pierinae</taxon>
        <taxon>Leptosia</taxon>
    </lineage>
</organism>
<dbReference type="GO" id="GO:0007059">
    <property type="term" value="P:chromosome segregation"/>
    <property type="evidence" value="ECO:0007669"/>
    <property type="project" value="TreeGrafter"/>
</dbReference>
<dbReference type="GO" id="GO:0051642">
    <property type="term" value="P:centrosome localization"/>
    <property type="evidence" value="ECO:0007669"/>
    <property type="project" value="TreeGrafter"/>
</dbReference>
<evidence type="ECO:0000256" key="1">
    <source>
        <dbReference type="ARBA" id="ARBA00008839"/>
    </source>
</evidence>